<feature type="region of interest" description="Disordered" evidence="1">
    <location>
        <begin position="141"/>
        <end position="161"/>
    </location>
</feature>
<name>X6PDW3_RETFI</name>
<feature type="region of interest" description="Disordered" evidence="1">
    <location>
        <begin position="56"/>
        <end position="112"/>
    </location>
</feature>
<sequence>GRANHASEDCLHKKNKKRQRCILCKGNHASDSIICPVIQKTRQQIGINLSRREKQIIQKKEQAKQPEKPKIQPKSEKKNKKEERKIPIHPPRQNKNSQQKRNEQKKVESEEIKQLKTEMAELRASMTEMMTFFQQFAIAFQQQQDNDEDTNDETSINEYDQ</sequence>
<organism evidence="2 3">
    <name type="scientific">Reticulomyxa filosa</name>
    <dbReference type="NCBI Taxonomy" id="46433"/>
    <lineage>
        <taxon>Eukaryota</taxon>
        <taxon>Sar</taxon>
        <taxon>Rhizaria</taxon>
        <taxon>Retaria</taxon>
        <taxon>Foraminifera</taxon>
        <taxon>Monothalamids</taxon>
        <taxon>Reticulomyxidae</taxon>
        <taxon>Reticulomyxa</taxon>
    </lineage>
</organism>
<evidence type="ECO:0000313" key="3">
    <source>
        <dbReference type="Proteomes" id="UP000023152"/>
    </source>
</evidence>
<gene>
    <name evidence="2" type="ORF">RFI_00764</name>
</gene>
<evidence type="ECO:0000256" key="1">
    <source>
        <dbReference type="SAM" id="MobiDB-lite"/>
    </source>
</evidence>
<dbReference type="Proteomes" id="UP000023152">
    <property type="component" value="Unassembled WGS sequence"/>
</dbReference>
<proteinExistence type="predicted"/>
<dbReference type="AlphaFoldDB" id="X6PDW3"/>
<dbReference type="EMBL" id="ASPP01000816">
    <property type="protein sequence ID" value="ETO36298.1"/>
    <property type="molecule type" value="Genomic_DNA"/>
</dbReference>
<feature type="compositionally biased region" description="Basic and acidic residues" evidence="1">
    <location>
        <begin position="100"/>
        <end position="112"/>
    </location>
</feature>
<evidence type="ECO:0000313" key="2">
    <source>
        <dbReference type="EMBL" id="ETO36298.1"/>
    </source>
</evidence>
<feature type="non-terminal residue" evidence="2">
    <location>
        <position position="1"/>
    </location>
</feature>
<feature type="compositionally biased region" description="Basic and acidic residues" evidence="1">
    <location>
        <begin position="56"/>
        <end position="86"/>
    </location>
</feature>
<reference evidence="2 3" key="1">
    <citation type="journal article" date="2013" name="Curr. Biol.">
        <title>The Genome of the Foraminiferan Reticulomyxa filosa.</title>
        <authorList>
            <person name="Glockner G."/>
            <person name="Hulsmann N."/>
            <person name="Schleicher M."/>
            <person name="Noegel A.A."/>
            <person name="Eichinger L."/>
            <person name="Gallinger C."/>
            <person name="Pawlowski J."/>
            <person name="Sierra R."/>
            <person name="Euteneuer U."/>
            <person name="Pillet L."/>
            <person name="Moustafa A."/>
            <person name="Platzer M."/>
            <person name="Groth M."/>
            <person name="Szafranski K."/>
            <person name="Schliwa M."/>
        </authorList>
    </citation>
    <scope>NUCLEOTIDE SEQUENCE [LARGE SCALE GENOMIC DNA]</scope>
</reference>
<keyword evidence="3" id="KW-1185">Reference proteome</keyword>
<comment type="caution">
    <text evidence="2">The sequence shown here is derived from an EMBL/GenBank/DDBJ whole genome shotgun (WGS) entry which is preliminary data.</text>
</comment>
<protein>
    <submittedName>
        <fullName evidence="2">E3 ubiquitin-protein ligase BRE1A</fullName>
    </submittedName>
</protein>
<accession>X6PDW3</accession>